<dbReference type="Gramene" id="mRNA:HanXRQr2_Chr03g0124481">
    <property type="protein sequence ID" value="CDS:HanXRQr2_Chr03g0124481.1"/>
    <property type="gene ID" value="HanXRQr2_Chr03g0124481"/>
</dbReference>
<keyword evidence="2" id="KW-1185">Reference proteome</keyword>
<reference evidence="1" key="2">
    <citation type="submission" date="2020-06" db="EMBL/GenBank/DDBJ databases">
        <title>Helianthus annuus Genome sequencing and assembly Release 2.</title>
        <authorList>
            <person name="Gouzy J."/>
            <person name="Langlade N."/>
            <person name="Munos S."/>
        </authorList>
    </citation>
    <scope>NUCLEOTIDE SEQUENCE</scope>
    <source>
        <tissue evidence="1">Leaves</tissue>
    </source>
</reference>
<organism evidence="1 2">
    <name type="scientific">Helianthus annuus</name>
    <name type="common">Common sunflower</name>
    <dbReference type="NCBI Taxonomy" id="4232"/>
    <lineage>
        <taxon>Eukaryota</taxon>
        <taxon>Viridiplantae</taxon>
        <taxon>Streptophyta</taxon>
        <taxon>Embryophyta</taxon>
        <taxon>Tracheophyta</taxon>
        <taxon>Spermatophyta</taxon>
        <taxon>Magnoliopsida</taxon>
        <taxon>eudicotyledons</taxon>
        <taxon>Gunneridae</taxon>
        <taxon>Pentapetalae</taxon>
        <taxon>asterids</taxon>
        <taxon>campanulids</taxon>
        <taxon>Asterales</taxon>
        <taxon>Asteraceae</taxon>
        <taxon>Asteroideae</taxon>
        <taxon>Heliantheae alliance</taxon>
        <taxon>Heliantheae</taxon>
        <taxon>Helianthus</taxon>
    </lineage>
</organism>
<accession>A0A9K3JI53</accession>
<sequence length="104" mass="12008">MNGTKATCTHLSLLLSSKPNSILIHIKDHLDRKRGEKRWETETEVSGFDTVGAPHMALRRRHHRRSAAHGSPAAWVLLQSRRRWWFGVISLVAARVPLTIRRRR</sequence>
<protein>
    <submittedName>
        <fullName evidence="1">Uncharacterized protein</fullName>
    </submittedName>
</protein>
<gene>
    <name evidence="1" type="ORF">HanXRQr2_Chr03g0124481</name>
</gene>
<evidence type="ECO:0000313" key="1">
    <source>
        <dbReference type="EMBL" id="KAF5815564.1"/>
    </source>
</evidence>
<evidence type="ECO:0000313" key="2">
    <source>
        <dbReference type="Proteomes" id="UP000215914"/>
    </source>
</evidence>
<dbReference type="Proteomes" id="UP000215914">
    <property type="component" value="Unassembled WGS sequence"/>
</dbReference>
<dbReference type="AlphaFoldDB" id="A0A9K3JI53"/>
<dbReference type="EMBL" id="MNCJ02000318">
    <property type="protein sequence ID" value="KAF5815564.1"/>
    <property type="molecule type" value="Genomic_DNA"/>
</dbReference>
<name>A0A9K3JI53_HELAN</name>
<reference evidence="1" key="1">
    <citation type="journal article" date="2017" name="Nature">
        <title>The sunflower genome provides insights into oil metabolism, flowering and Asterid evolution.</title>
        <authorList>
            <person name="Badouin H."/>
            <person name="Gouzy J."/>
            <person name="Grassa C.J."/>
            <person name="Murat F."/>
            <person name="Staton S.E."/>
            <person name="Cottret L."/>
            <person name="Lelandais-Briere C."/>
            <person name="Owens G.L."/>
            <person name="Carrere S."/>
            <person name="Mayjonade B."/>
            <person name="Legrand L."/>
            <person name="Gill N."/>
            <person name="Kane N.C."/>
            <person name="Bowers J.E."/>
            <person name="Hubner S."/>
            <person name="Bellec A."/>
            <person name="Berard A."/>
            <person name="Berges H."/>
            <person name="Blanchet N."/>
            <person name="Boniface M.C."/>
            <person name="Brunel D."/>
            <person name="Catrice O."/>
            <person name="Chaidir N."/>
            <person name="Claudel C."/>
            <person name="Donnadieu C."/>
            <person name="Faraut T."/>
            <person name="Fievet G."/>
            <person name="Helmstetter N."/>
            <person name="King M."/>
            <person name="Knapp S.J."/>
            <person name="Lai Z."/>
            <person name="Le Paslier M.C."/>
            <person name="Lippi Y."/>
            <person name="Lorenzon L."/>
            <person name="Mandel J.R."/>
            <person name="Marage G."/>
            <person name="Marchand G."/>
            <person name="Marquand E."/>
            <person name="Bret-Mestries E."/>
            <person name="Morien E."/>
            <person name="Nambeesan S."/>
            <person name="Nguyen T."/>
            <person name="Pegot-Espagnet P."/>
            <person name="Pouilly N."/>
            <person name="Raftis F."/>
            <person name="Sallet E."/>
            <person name="Schiex T."/>
            <person name="Thomas J."/>
            <person name="Vandecasteele C."/>
            <person name="Vares D."/>
            <person name="Vear F."/>
            <person name="Vautrin S."/>
            <person name="Crespi M."/>
            <person name="Mangin B."/>
            <person name="Burke J.M."/>
            <person name="Salse J."/>
            <person name="Munos S."/>
            <person name="Vincourt P."/>
            <person name="Rieseberg L.H."/>
            <person name="Langlade N.B."/>
        </authorList>
    </citation>
    <scope>NUCLEOTIDE SEQUENCE</scope>
    <source>
        <tissue evidence="1">Leaves</tissue>
    </source>
</reference>
<comment type="caution">
    <text evidence="1">The sequence shown here is derived from an EMBL/GenBank/DDBJ whole genome shotgun (WGS) entry which is preliminary data.</text>
</comment>
<proteinExistence type="predicted"/>